<dbReference type="PANTHER" id="PTHR22604:SF105">
    <property type="entry name" value="TRANS-1,2-DIHYDROBENZENE-1,2-DIOL DEHYDROGENASE"/>
    <property type="match status" value="1"/>
</dbReference>
<evidence type="ECO:0000259" key="11">
    <source>
        <dbReference type="Pfam" id="PF01408"/>
    </source>
</evidence>
<comment type="caution">
    <text evidence="13">The sequence shown here is derived from an EMBL/GenBank/DDBJ whole genome shotgun (WGS) entry which is preliminary data.</text>
</comment>
<evidence type="ECO:0000256" key="10">
    <source>
        <dbReference type="ARBA" id="ARBA00049233"/>
    </source>
</evidence>
<dbReference type="GO" id="GO:0000166">
    <property type="term" value="F:nucleotide binding"/>
    <property type="evidence" value="ECO:0007669"/>
    <property type="project" value="InterPro"/>
</dbReference>
<comment type="catalytic activity">
    <reaction evidence="10">
        <text>D-xylose + NADP(+) = D-xylono-1,5-lactone + NADPH + H(+)</text>
        <dbReference type="Rhea" id="RHEA:22000"/>
        <dbReference type="ChEBI" id="CHEBI:15378"/>
        <dbReference type="ChEBI" id="CHEBI:15867"/>
        <dbReference type="ChEBI" id="CHEBI:53455"/>
        <dbReference type="ChEBI" id="CHEBI:57783"/>
        <dbReference type="ChEBI" id="CHEBI:58349"/>
        <dbReference type="EC" id="1.1.1.179"/>
    </reaction>
</comment>
<evidence type="ECO:0000256" key="4">
    <source>
        <dbReference type="ARBA" id="ARBA00038984"/>
    </source>
</evidence>
<dbReference type="InterPro" id="IPR055170">
    <property type="entry name" value="GFO_IDH_MocA-like_dom"/>
</dbReference>
<dbReference type="EMBL" id="MTYJ01000004">
    <property type="protein sequence ID" value="OQV25038.1"/>
    <property type="molecule type" value="Genomic_DNA"/>
</dbReference>
<evidence type="ECO:0000256" key="6">
    <source>
        <dbReference type="ARBA" id="ARBA00042926"/>
    </source>
</evidence>
<organism evidence="13 14">
    <name type="scientific">Hypsibius exemplaris</name>
    <name type="common">Freshwater tardigrade</name>
    <dbReference type="NCBI Taxonomy" id="2072580"/>
    <lineage>
        <taxon>Eukaryota</taxon>
        <taxon>Metazoa</taxon>
        <taxon>Ecdysozoa</taxon>
        <taxon>Tardigrada</taxon>
        <taxon>Eutardigrada</taxon>
        <taxon>Parachela</taxon>
        <taxon>Hypsibioidea</taxon>
        <taxon>Hypsibiidae</taxon>
        <taxon>Hypsibius</taxon>
    </lineage>
</organism>
<dbReference type="PANTHER" id="PTHR22604">
    <property type="entry name" value="OXIDOREDUCTASES"/>
    <property type="match status" value="1"/>
</dbReference>
<evidence type="ECO:0000256" key="9">
    <source>
        <dbReference type="ARBA" id="ARBA00047423"/>
    </source>
</evidence>
<evidence type="ECO:0000256" key="8">
    <source>
        <dbReference type="ARBA" id="ARBA00043025"/>
    </source>
</evidence>
<dbReference type="Pfam" id="PF01408">
    <property type="entry name" value="GFO_IDH_MocA"/>
    <property type="match status" value="1"/>
</dbReference>
<evidence type="ECO:0000256" key="1">
    <source>
        <dbReference type="ARBA" id="ARBA00010928"/>
    </source>
</evidence>
<feature type="domain" description="Gfo/Idh/MocA-like oxidoreductase N-terminal" evidence="11">
    <location>
        <begin position="83"/>
        <end position="202"/>
    </location>
</feature>
<sequence>MYIVLAPNTGNTMNLLIATLASSRHFNCEIPGANFKSASPISRFPLRTAHQFNSSSSLFSFTHEVAAERARKEQHAMPDNGKLRWGIAGCGRISNDFVAALTTLPSGEHEVAAVAARDRVRSEEFAKRFGIPKVYHSYEALAEDDQIDVIYIGTVNSEHTKLCKQMLHHKKHVLCEKPLTLRLQDTKDLFAFARQNGKFLMEAIWTRTFPAYKQLKSEIEQQTIGDVQLVTANFGCNAPNVPSLAQRNLGGGVLLNVGCYMIQLATLVFPNKMPTSIKAAATLNDDGVDETTAITLQYEDGAIAQFLMSTRVELDSAARIVGSEGTIEIEAPFLAPTQMLTPSGKYHFVLPFIDEKFPTNFINSAGLSYEAAEVRRCILAGELECPWMTHADSILDAEIIEKICKEIKVNYD</sequence>
<evidence type="ECO:0000256" key="7">
    <source>
        <dbReference type="ARBA" id="ARBA00042988"/>
    </source>
</evidence>
<dbReference type="EC" id="1.1.1.179" evidence="4"/>
<evidence type="ECO:0000256" key="2">
    <source>
        <dbReference type="ARBA" id="ARBA00023002"/>
    </source>
</evidence>
<gene>
    <name evidence="13" type="ORF">BV898_01245</name>
</gene>
<accession>A0A1W0XCA2</accession>
<comment type="similarity">
    <text evidence="1">Belongs to the Gfo/Idh/MocA family.</text>
</comment>
<dbReference type="SUPFAM" id="SSF55347">
    <property type="entry name" value="Glyceraldehyde-3-phosphate dehydrogenase-like, C-terminal domain"/>
    <property type="match status" value="1"/>
</dbReference>
<comment type="catalytic activity">
    <reaction evidence="9">
        <text>(1R,2R)-1,2-dihydrobenzene-1,2-diol + NADP(+) = catechol + NADPH + H(+)</text>
        <dbReference type="Rhea" id="RHEA:16729"/>
        <dbReference type="ChEBI" id="CHEBI:10702"/>
        <dbReference type="ChEBI" id="CHEBI:15378"/>
        <dbReference type="ChEBI" id="CHEBI:18135"/>
        <dbReference type="ChEBI" id="CHEBI:57783"/>
        <dbReference type="ChEBI" id="CHEBI:58349"/>
        <dbReference type="EC" id="1.3.1.20"/>
    </reaction>
</comment>
<evidence type="ECO:0000256" key="5">
    <source>
        <dbReference type="ARBA" id="ARBA00040603"/>
    </source>
</evidence>
<keyword evidence="14" id="KW-1185">Reference proteome</keyword>
<evidence type="ECO:0000313" key="13">
    <source>
        <dbReference type="EMBL" id="OQV25038.1"/>
    </source>
</evidence>
<dbReference type="AlphaFoldDB" id="A0A1W0XCA2"/>
<dbReference type="InterPro" id="IPR000683">
    <property type="entry name" value="Gfo/Idh/MocA-like_OxRdtase_N"/>
</dbReference>
<dbReference type="Pfam" id="PF22725">
    <property type="entry name" value="GFO_IDH_MocA_C3"/>
    <property type="match status" value="1"/>
</dbReference>
<dbReference type="Gene3D" id="3.40.50.720">
    <property type="entry name" value="NAD(P)-binding Rossmann-like Domain"/>
    <property type="match status" value="1"/>
</dbReference>
<dbReference type="InterPro" id="IPR050984">
    <property type="entry name" value="Gfo/Idh/MocA_domain"/>
</dbReference>
<dbReference type="Gene3D" id="3.30.360.10">
    <property type="entry name" value="Dihydrodipicolinate Reductase, domain 2"/>
    <property type="match status" value="1"/>
</dbReference>
<proteinExistence type="inferred from homology"/>
<name>A0A1W0XCA2_HYPEX</name>
<keyword evidence="2" id="KW-0560">Oxidoreductase</keyword>
<dbReference type="InterPro" id="IPR036291">
    <property type="entry name" value="NAD(P)-bd_dom_sf"/>
</dbReference>
<reference evidence="14" key="1">
    <citation type="submission" date="2017-01" db="EMBL/GenBank/DDBJ databases">
        <title>Comparative genomics of anhydrobiosis in the tardigrade Hypsibius dujardini.</title>
        <authorList>
            <person name="Yoshida Y."/>
            <person name="Koutsovoulos G."/>
            <person name="Laetsch D."/>
            <person name="Stevens L."/>
            <person name="Kumar S."/>
            <person name="Horikawa D."/>
            <person name="Ishino K."/>
            <person name="Komine S."/>
            <person name="Tomita M."/>
            <person name="Blaxter M."/>
            <person name="Arakawa K."/>
        </authorList>
    </citation>
    <scope>NUCLEOTIDE SEQUENCE [LARGE SCALE GENOMIC DNA]</scope>
    <source>
        <strain evidence="14">Z151</strain>
    </source>
</reference>
<dbReference type="Proteomes" id="UP000192578">
    <property type="component" value="Unassembled WGS sequence"/>
</dbReference>
<evidence type="ECO:0000256" key="3">
    <source>
        <dbReference type="ARBA" id="ARBA00038853"/>
    </source>
</evidence>
<dbReference type="OrthoDB" id="2129491at2759"/>
<protein>
    <recommendedName>
        <fullName evidence="5">Trans-1,2-dihydrobenzene-1,2-diol dehydrogenase</fullName>
        <ecNumber evidence="4">1.1.1.179</ecNumber>
        <ecNumber evidence="3">1.3.1.20</ecNumber>
    </recommendedName>
    <alternativeName>
        <fullName evidence="8">D-xylose 1-dehydrogenase</fullName>
    </alternativeName>
    <alternativeName>
        <fullName evidence="7">D-xylose-NADP dehydrogenase</fullName>
    </alternativeName>
    <alternativeName>
        <fullName evidence="6">Dimeric dihydrodiol dehydrogenase</fullName>
    </alternativeName>
</protein>
<dbReference type="GO" id="GO:0047115">
    <property type="term" value="F:trans-1,2-dihydrobenzene-1,2-diol dehydrogenase activity"/>
    <property type="evidence" value="ECO:0007669"/>
    <property type="project" value="UniProtKB-EC"/>
</dbReference>
<feature type="domain" description="GFO/IDH/MocA-like oxidoreductase" evidence="12">
    <location>
        <begin position="212"/>
        <end position="328"/>
    </location>
</feature>
<dbReference type="GO" id="GO:0047837">
    <property type="term" value="F:D-xylose 1-dehydrogenase (NADP+) activity"/>
    <property type="evidence" value="ECO:0007669"/>
    <property type="project" value="UniProtKB-EC"/>
</dbReference>
<dbReference type="EC" id="1.3.1.20" evidence="3"/>
<evidence type="ECO:0000259" key="12">
    <source>
        <dbReference type="Pfam" id="PF22725"/>
    </source>
</evidence>
<evidence type="ECO:0000313" key="14">
    <source>
        <dbReference type="Proteomes" id="UP000192578"/>
    </source>
</evidence>
<dbReference type="SUPFAM" id="SSF51735">
    <property type="entry name" value="NAD(P)-binding Rossmann-fold domains"/>
    <property type="match status" value="1"/>
</dbReference>